<dbReference type="EMBL" id="SNXY01000006">
    <property type="protein sequence ID" value="TDP87666.1"/>
    <property type="molecule type" value="Genomic_DNA"/>
</dbReference>
<dbReference type="Pfam" id="PF01757">
    <property type="entry name" value="Acyl_transf_3"/>
    <property type="match status" value="1"/>
</dbReference>
<feature type="transmembrane region" description="Helical" evidence="1">
    <location>
        <begin position="325"/>
        <end position="346"/>
    </location>
</feature>
<sequence>MGRASAVRLRALDGLRGTCSVLIALAHLEMTGYVGFGGWLTRGHVLVDVFFVLSGFVIALVYADRLGDAAGSAAFLVRRLGRVWPLHAAVLTLFVGAELAKMVAAAGFGYVPHFAPFTGQRPLDTLLPNLLLIHVFDTEADLTWNFPSWSMAAEFWVYGVFAAVVVPTVGRPRLRLVLAALLCAAGGLTVAALSPHRMDATYDFGVPRCLYGFFAGMLLAAFWRAHGHRVPGGTVAEVAALAIAAAFVALSPGTAFEFAAPAVYVVLIAVLAREAGLPSRLLRTAPFQTLGRLSYSIYLLHALVVTSVVPRIAAAVIALAPGRPAVAMVAIPVLYVALVALLASATRRFVELPGRRLFEGLAARAARGTGPSTAGAAVEG</sequence>
<protein>
    <recommendedName>
        <fullName evidence="2">Acyltransferase 3 domain-containing protein</fullName>
    </recommendedName>
</protein>
<evidence type="ECO:0000256" key="1">
    <source>
        <dbReference type="SAM" id="Phobius"/>
    </source>
</evidence>
<comment type="caution">
    <text evidence="3">The sequence shown here is derived from an EMBL/GenBank/DDBJ whole genome shotgun (WGS) entry which is preliminary data.</text>
</comment>
<gene>
    <name evidence="3" type="ORF">EDD54_1565</name>
</gene>
<evidence type="ECO:0000313" key="3">
    <source>
        <dbReference type="EMBL" id="TDP87666.1"/>
    </source>
</evidence>
<dbReference type="AlphaFoldDB" id="A0A4R6RP99"/>
<dbReference type="GO" id="GO:0016020">
    <property type="term" value="C:membrane"/>
    <property type="evidence" value="ECO:0007669"/>
    <property type="project" value="TreeGrafter"/>
</dbReference>
<feature type="transmembrane region" description="Helical" evidence="1">
    <location>
        <begin position="258"/>
        <end position="276"/>
    </location>
</feature>
<feature type="transmembrane region" description="Helical" evidence="1">
    <location>
        <begin position="235"/>
        <end position="252"/>
    </location>
</feature>
<proteinExistence type="predicted"/>
<evidence type="ECO:0000259" key="2">
    <source>
        <dbReference type="Pfam" id="PF01757"/>
    </source>
</evidence>
<keyword evidence="1" id="KW-0812">Transmembrane</keyword>
<dbReference type="PANTHER" id="PTHR23028:SF131">
    <property type="entry name" value="BLR2367 PROTEIN"/>
    <property type="match status" value="1"/>
</dbReference>
<name>A0A4R6RP99_9HYPH</name>
<keyword evidence="1" id="KW-1133">Transmembrane helix</keyword>
<dbReference type="Proteomes" id="UP000294547">
    <property type="component" value="Unassembled WGS sequence"/>
</dbReference>
<feature type="transmembrane region" description="Helical" evidence="1">
    <location>
        <begin position="297"/>
        <end position="319"/>
    </location>
</feature>
<dbReference type="InterPro" id="IPR050879">
    <property type="entry name" value="Acyltransferase_3"/>
</dbReference>
<reference evidence="3 4" key="1">
    <citation type="submission" date="2019-03" db="EMBL/GenBank/DDBJ databases">
        <title>Genomic Encyclopedia of Type Strains, Phase IV (KMG-IV): sequencing the most valuable type-strain genomes for metagenomic binning, comparative biology and taxonomic classification.</title>
        <authorList>
            <person name="Goeker M."/>
        </authorList>
    </citation>
    <scope>NUCLEOTIDE SEQUENCE [LARGE SCALE GENOMIC DNA]</scope>
    <source>
        <strain evidence="3 4">DSM 102969</strain>
    </source>
</reference>
<dbReference type="GO" id="GO:0016747">
    <property type="term" value="F:acyltransferase activity, transferring groups other than amino-acyl groups"/>
    <property type="evidence" value="ECO:0007669"/>
    <property type="project" value="InterPro"/>
</dbReference>
<feature type="transmembrane region" description="Helical" evidence="1">
    <location>
        <begin position="176"/>
        <end position="193"/>
    </location>
</feature>
<keyword evidence="4" id="KW-1185">Reference proteome</keyword>
<feature type="transmembrane region" description="Helical" evidence="1">
    <location>
        <begin position="149"/>
        <end position="169"/>
    </location>
</feature>
<feature type="transmembrane region" description="Helical" evidence="1">
    <location>
        <begin position="45"/>
        <end position="63"/>
    </location>
</feature>
<dbReference type="GO" id="GO:0000271">
    <property type="term" value="P:polysaccharide biosynthetic process"/>
    <property type="evidence" value="ECO:0007669"/>
    <property type="project" value="TreeGrafter"/>
</dbReference>
<evidence type="ECO:0000313" key="4">
    <source>
        <dbReference type="Proteomes" id="UP000294547"/>
    </source>
</evidence>
<feature type="transmembrane region" description="Helical" evidence="1">
    <location>
        <begin position="205"/>
        <end position="223"/>
    </location>
</feature>
<feature type="transmembrane region" description="Helical" evidence="1">
    <location>
        <begin position="21"/>
        <end position="39"/>
    </location>
</feature>
<dbReference type="PANTHER" id="PTHR23028">
    <property type="entry name" value="ACETYLTRANSFERASE"/>
    <property type="match status" value="1"/>
</dbReference>
<organism evidence="3 4">
    <name type="scientific">Oharaeibacter diazotrophicus</name>
    <dbReference type="NCBI Taxonomy" id="1920512"/>
    <lineage>
        <taxon>Bacteria</taxon>
        <taxon>Pseudomonadati</taxon>
        <taxon>Pseudomonadota</taxon>
        <taxon>Alphaproteobacteria</taxon>
        <taxon>Hyphomicrobiales</taxon>
        <taxon>Pleomorphomonadaceae</taxon>
        <taxon>Oharaeibacter</taxon>
    </lineage>
</organism>
<feature type="transmembrane region" description="Helical" evidence="1">
    <location>
        <begin position="84"/>
        <end position="111"/>
    </location>
</feature>
<keyword evidence="1" id="KW-0472">Membrane</keyword>
<accession>A0A4R6RP99</accession>
<dbReference type="InterPro" id="IPR002656">
    <property type="entry name" value="Acyl_transf_3_dom"/>
</dbReference>
<feature type="domain" description="Acyltransferase 3" evidence="2">
    <location>
        <begin position="11"/>
        <end position="337"/>
    </location>
</feature>